<protein>
    <submittedName>
        <fullName evidence="3">Cancer/testis antigen 1-like</fullName>
    </submittedName>
</protein>
<proteinExistence type="predicted"/>
<feature type="compositionally biased region" description="Gly residues" evidence="1">
    <location>
        <begin position="64"/>
        <end position="89"/>
    </location>
</feature>
<evidence type="ECO:0000313" key="3">
    <source>
        <dbReference type="RefSeq" id="XP_012928210.1"/>
    </source>
</evidence>
<dbReference type="GeneID" id="106009512"/>
<feature type="compositionally biased region" description="Low complexity" evidence="1">
    <location>
        <begin position="109"/>
        <end position="121"/>
    </location>
</feature>
<evidence type="ECO:0000313" key="2">
    <source>
        <dbReference type="Proteomes" id="UP000694906"/>
    </source>
</evidence>
<dbReference type="AlphaFoldDB" id="A0AAX6QXL5"/>
<dbReference type="RefSeq" id="XP_012928210.1">
    <property type="nucleotide sequence ID" value="XM_013072756.1"/>
</dbReference>
<reference evidence="3" key="1">
    <citation type="submission" date="2025-08" db="UniProtKB">
        <authorList>
            <consortium name="RefSeq"/>
        </authorList>
    </citation>
    <scope>IDENTIFICATION</scope>
</reference>
<organism evidence="2 3">
    <name type="scientific">Heterocephalus glaber</name>
    <name type="common">Naked mole rat</name>
    <dbReference type="NCBI Taxonomy" id="10181"/>
    <lineage>
        <taxon>Eukaryota</taxon>
        <taxon>Metazoa</taxon>
        <taxon>Chordata</taxon>
        <taxon>Craniata</taxon>
        <taxon>Vertebrata</taxon>
        <taxon>Euteleostomi</taxon>
        <taxon>Mammalia</taxon>
        <taxon>Eutheria</taxon>
        <taxon>Euarchontoglires</taxon>
        <taxon>Glires</taxon>
        <taxon>Rodentia</taxon>
        <taxon>Hystricomorpha</taxon>
        <taxon>Bathyergidae</taxon>
        <taxon>Heterocephalus</taxon>
    </lineage>
</organism>
<sequence length="174" mass="17303">MTGSFLHRARIPECVAGVAAGKVGAGRTRLRPGPGSPGAPPEPHPPSRAPRGDPGPGRALCTAEGGGATRGAVGGAVAGSGRAAGGGGTRLVPRQLSPHRASTARASGLPTPSTPRSQPPSLLVGMLIGRELSLEMSPCTCLSMLGKLGGNPSCGIKPKFKTHPNIHVPLPSLS</sequence>
<evidence type="ECO:0000256" key="1">
    <source>
        <dbReference type="SAM" id="MobiDB-lite"/>
    </source>
</evidence>
<feature type="compositionally biased region" description="Pro residues" evidence="1">
    <location>
        <begin position="34"/>
        <end position="48"/>
    </location>
</feature>
<gene>
    <name evidence="3" type="primary">LOC106009512</name>
</gene>
<accession>A0AAX6QXL5</accession>
<dbReference type="Proteomes" id="UP000694906">
    <property type="component" value="Unplaced"/>
</dbReference>
<dbReference type="KEGG" id="hgl:106009512"/>
<name>A0AAX6QXL5_HETGA</name>
<keyword evidence="2" id="KW-1185">Reference proteome</keyword>
<feature type="region of interest" description="Disordered" evidence="1">
    <location>
        <begin position="19"/>
        <end position="121"/>
    </location>
</feature>